<organism evidence="6 7">
    <name type="scientific">Discina gigas</name>
    <dbReference type="NCBI Taxonomy" id="1032678"/>
    <lineage>
        <taxon>Eukaryota</taxon>
        <taxon>Fungi</taxon>
        <taxon>Dikarya</taxon>
        <taxon>Ascomycota</taxon>
        <taxon>Pezizomycotina</taxon>
        <taxon>Pezizomycetes</taxon>
        <taxon>Pezizales</taxon>
        <taxon>Discinaceae</taxon>
        <taxon>Discina</taxon>
    </lineage>
</organism>
<feature type="domain" description="NAD-dependent epimerase/dehydratase" evidence="5">
    <location>
        <begin position="40"/>
        <end position="294"/>
    </location>
</feature>
<evidence type="ECO:0000259" key="5">
    <source>
        <dbReference type="Pfam" id="PF01370"/>
    </source>
</evidence>
<evidence type="ECO:0000313" key="6">
    <source>
        <dbReference type="EMBL" id="KAL0636826.1"/>
    </source>
</evidence>
<dbReference type="SUPFAM" id="SSF51735">
    <property type="entry name" value="NAD(P)-binding Rossmann-fold domains"/>
    <property type="match status" value="1"/>
</dbReference>
<dbReference type="InterPro" id="IPR001509">
    <property type="entry name" value="Epimerase_deHydtase"/>
</dbReference>
<evidence type="ECO:0000313" key="7">
    <source>
        <dbReference type="Proteomes" id="UP001447188"/>
    </source>
</evidence>
<comment type="caution">
    <text evidence="6">The sequence shown here is derived from an EMBL/GenBank/DDBJ whole genome shotgun (WGS) entry which is preliminary data.</text>
</comment>
<feature type="compositionally biased region" description="Basic and acidic residues" evidence="4">
    <location>
        <begin position="19"/>
        <end position="31"/>
    </location>
</feature>
<reference evidence="6 7" key="1">
    <citation type="submission" date="2024-02" db="EMBL/GenBank/DDBJ databases">
        <title>Discinaceae phylogenomics.</title>
        <authorList>
            <person name="Dirks A.C."/>
            <person name="James T.Y."/>
        </authorList>
    </citation>
    <scope>NUCLEOTIDE SEQUENCE [LARGE SCALE GENOMIC DNA]</scope>
    <source>
        <strain evidence="6 7">ACD0624</strain>
    </source>
</reference>
<dbReference type="PANTHER" id="PTHR10366:SF564">
    <property type="entry name" value="STEROL-4-ALPHA-CARBOXYLATE 3-DEHYDROGENASE, DECARBOXYLATING"/>
    <property type="match status" value="1"/>
</dbReference>
<dbReference type="InterPro" id="IPR036291">
    <property type="entry name" value="NAD(P)-bd_dom_sf"/>
</dbReference>
<evidence type="ECO:0000256" key="1">
    <source>
        <dbReference type="ARBA" id="ARBA00023002"/>
    </source>
</evidence>
<dbReference type="InterPro" id="IPR050425">
    <property type="entry name" value="NAD(P)_dehydrat-like"/>
</dbReference>
<name>A0ABR3GLN2_9PEZI</name>
<dbReference type="Proteomes" id="UP001447188">
    <property type="component" value="Unassembled WGS sequence"/>
</dbReference>
<keyword evidence="7" id="KW-1185">Reference proteome</keyword>
<dbReference type="Gene3D" id="3.40.50.720">
    <property type="entry name" value="NAD(P)-binding Rossmann-like Domain"/>
    <property type="match status" value="1"/>
</dbReference>
<dbReference type="PANTHER" id="PTHR10366">
    <property type="entry name" value="NAD DEPENDENT EPIMERASE/DEHYDRATASE"/>
    <property type="match status" value="1"/>
</dbReference>
<feature type="region of interest" description="Disordered" evidence="4">
    <location>
        <begin position="1"/>
        <end position="36"/>
    </location>
</feature>
<sequence length="575" mass="62365">METIKKAAQVLSGDSESVGAKDRRSASVEKKKSPKPGDTILLTGATGFVAGHILHSLLNAGFKVRATVHSKEKADRLTELYPPSKHDLQVVVVEDIAKEGSFDEAVKGVTGVVHTAYPHVLAKDNKQEFFDQAVSGATGILNSIVKHNPDIRRVVLTSSFAAMNDQHKGNWAGHTYSEDDWNPIKCEDALGTTDHDTAYSASKTFAERAAWDFVSRNTESTSLHPTQFTLSSILLPAVIGPIAHDLTTTGSINNSVTDIYRLINGCENKIPMNTLWAWADVRDVADAHVAALLAHGKEGGVEDRFFAAAGTYDYHEICDIIERHFPELVKEGGTPHSTDTGETPYHYKINNARVKNELGVNLRGLEESIVDTVKSLLDYEDRTKRGETKEVKLAPVMMSRGDEKGKGREAGGNIPYSVGDGKTACNCGGKSGECTCYPGSCACEGCGKETEQREADDKISKEGEKAAKATFEDIQSEESADKIKESADKIKESADKTKEAVEHAQKASGTSYAKLSGKIDCYCGRGEDNCICPTETCGCRGCARKRAESVKFERKDFGTRQGGSVSLNEPMEEEV</sequence>
<dbReference type="Pfam" id="PF01370">
    <property type="entry name" value="Epimerase"/>
    <property type="match status" value="1"/>
</dbReference>
<comment type="similarity">
    <text evidence="2">Belongs to the NAD(P)-dependent epimerase/dehydratase family. Dihydroflavonol-4-reductase subfamily.</text>
</comment>
<proteinExistence type="inferred from homology"/>
<evidence type="ECO:0000256" key="3">
    <source>
        <dbReference type="SAM" id="Coils"/>
    </source>
</evidence>
<evidence type="ECO:0000256" key="4">
    <source>
        <dbReference type="SAM" id="MobiDB-lite"/>
    </source>
</evidence>
<protein>
    <recommendedName>
        <fullName evidence="5">NAD-dependent epimerase/dehydratase domain-containing protein</fullName>
    </recommendedName>
</protein>
<keyword evidence="1" id="KW-0560">Oxidoreductase</keyword>
<keyword evidence="3" id="KW-0175">Coiled coil</keyword>
<gene>
    <name evidence="6" type="ORF">Q9L58_004184</name>
</gene>
<feature type="coiled-coil region" evidence="3">
    <location>
        <begin position="480"/>
        <end position="507"/>
    </location>
</feature>
<dbReference type="CDD" id="cd05227">
    <property type="entry name" value="AR_SDR_e"/>
    <property type="match status" value="1"/>
</dbReference>
<accession>A0ABR3GLN2</accession>
<evidence type="ECO:0000256" key="2">
    <source>
        <dbReference type="ARBA" id="ARBA00023445"/>
    </source>
</evidence>
<dbReference type="EMBL" id="JBBBZM010000043">
    <property type="protein sequence ID" value="KAL0636826.1"/>
    <property type="molecule type" value="Genomic_DNA"/>
</dbReference>